<dbReference type="GO" id="GO:0046872">
    <property type="term" value="F:metal ion binding"/>
    <property type="evidence" value="ECO:0007669"/>
    <property type="project" value="UniProtKB-KW"/>
</dbReference>
<evidence type="ECO:0000256" key="2">
    <source>
        <dbReference type="ARBA" id="ARBA00008072"/>
    </source>
</evidence>
<evidence type="ECO:0000313" key="7">
    <source>
        <dbReference type="Proteomes" id="UP000054837"/>
    </source>
</evidence>
<gene>
    <name evidence="6" type="ORF">AVL62_15535</name>
</gene>
<comment type="cofactor">
    <cofactor evidence="1">
        <name>Zn(2+)</name>
        <dbReference type="ChEBI" id="CHEBI:29105"/>
    </cofactor>
</comment>
<evidence type="ECO:0000256" key="1">
    <source>
        <dbReference type="ARBA" id="ARBA00001947"/>
    </source>
</evidence>
<dbReference type="InterPro" id="IPR036291">
    <property type="entry name" value="NAD(P)-bd_dom_sf"/>
</dbReference>
<comment type="similarity">
    <text evidence="2">Belongs to the zinc-containing alcohol dehydrogenase family.</text>
</comment>
<keyword evidence="5" id="KW-0560">Oxidoreductase</keyword>
<dbReference type="Proteomes" id="UP000054837">
    <property type="component" value="Unassembled WGS sequence"/>
</dbReference>
<dbReference type="CDD" id="cd08255">
    <property type="entry name" value="2-desacetyl-2-hydroxyethyl_bacteriochlorophyllide_like"/>
    <property type="match status" value="1"/>
</dbReference>
<proteinExistence type="inferred from homology"/>
<evidence type="ECO:0000256" key="5">
    <source>
        <dbReference type="ARBA" id="ARBA00023002"/>
    </source>
</evidence>
<dbReference type="Gene3D" id="3.90.180.10">
    <property type="entry name" value="Medium-chain alcohol dehydrogenases, catalytic domain"/>
    <property type="match status" value="2"/>
</dbReference>
<dbReference type="SUPFAM" id="SSF51735">
    <property type="entry name" value="NAD(P)-binding Rossmann-fold domains"/>
    <property type="match status" value="1"/>
</dbReference>
<dbReference type="STRING" id="767452.AVL62_15535"/>
<evidence type="ECO:0000256" key="3">
    <source>
        <dbReference type="ARBA" id="ARBA00022723"/>
    </source>
</evidence>
<dbReference type="Gene3D" id="3.40.50.720">
    <property type="entry name" value="NAD(P)-binding Rossmann-like Domain"/>
    <property type="match status" value="1"/>
</dbReference>
<sequence length="341" mass="36058">MSAGAQTALAYWATGPGQGELREEQLGEPGPGEALVRASFSGISRGTELLVRRGGVPDSQVDRMRAPFQEGGFPFPVKYGYLSVGVVERGPREWVGARVFCLHPHQDRYVVPVDALTRVPDEVPSPRAVLTGPTETALNALWDAPPCAGDRVAVVGAGLIGGALALLLHRFPLARLQVVEADAARRRQLADVGLDAVAPQEAQGDCDLVFHASASEPGLALALSLAGDDADVVELSWFGSPAPQVPLGEDFHSRRLRLVASQVSRVGAARRHRRDPAARLGTALDLLSDPAFEVLLGGVRPFAAVTSALDELEHHDDLAGCVLLAYPDADGTEPTTPGRHP</sequence>
<accession>A0A0W8IBC3</accession>
<keyword evidence="3" id="KW-0479">Metal-binding</keyword>
<protein>
    <submittedName>
        <fullName evidence="6">Dehydrogenase</fullName>
    </submittedName>
</protein>
<reference evidence="6 7" key="1">
    <citation type="submission" date="2015-12" db="EMBL/GenBank/DDBJ databases">
        <title>Serinicoccus chungangenesis strain CD08_5 genome sequencing and assembly.</title>
        <authorList>
            <person name="Chander A.M."/>
            <person name="Kaur G."/>
            <person name="Nair G.R."/>
            <person name="Dhawan D.K."/>
            <person name="Kochhar R.K."/>
            <person name="Mayilraj S."/>
            <person name="Bhadada S.K."/>
        </authorList>
    </citation>
    <scope>NUCLEOTIDE SEQUENCE [LARGE SCALE GENOMIC DNA]</scope>
    <source>
        <strain evidence="6 7">CD08_5</strain>
    </source>
</reference>
<keyword evidence="7" id="KW-1185">Reference proteome</keyword>
<dbReference type="AlphaFoldDB" id="A0A0W8IBC3"/>
<dbReference type="SUPFAM" id="SSF50129">
    <property type="entry name" value="GroES-like"/>
    <property type="match status" value="1"/>
</dbReference>
<evidence type="ECO:0000256" key="4">
    <source>
        <dbReference type="ARBA" id="ARBA00022833"/>
    </source>
</evidence>
<dbReference type="EMBL" id="LQBL01000007">
    <property type="protein sequence ID" value="KUG57230.1"/>
    <property type="molecule type" value="Genomic_DNA"/>
</dbReference>
<comment type="caution">
    <text evidence="6">The sequence shown here is derived from an EMBL/GenBank/DDBJ whole genome shotgun (WGS) entry which is preliminary data.</text>
</comment>
<keyword evidence="4" id="KW-0862">Zinc</keyword>
<dbReference type="RefSeq" id="WP_058890352.1">
    <property type="nucleotide sequence ID" value="NZ_LQBL01000007.1"/>
</dbReference>
<dbReference type="PANTHER" id="PTHR43350">
    <property type="entry name" value="NAD-DEPENDENT ALCOHOL DEHYDROGENASE"/>
    <property type="match status" value="1"/>
</dbReference>
<dbReference type="OrthoDB" id="9781588at2"/>
<dbReference type="GO" id="GO:0016491">
    <property type="term" value="F:oxidoreductase activity"/>
    <property type="evidence" value="ECO:0007669"/>
    <property type="project" value="UniProtKB-KW"/>
</dbReference>
<name>A0A0W8IBC3_9MICO</name>
<dbReference type="InterPro" id="IPR011032">
    <property type="entry name" value="GroES-like_sf"/>
</dbReference>
<evidence type="ECO:0000313" key="6">
    <source>
        <dbReference type="EMBL" id="KUG57230.1"/>
    </source>
</evidence>
<dbReference type="PANTHER" id="PTHR43350:SF19">
    <property type="entry name" value="D-GULOSIDE 3-DEHYDROGENASE"/>
    <property type="match status" value="1"/>
</dbReference>
<organism evidence="6 7">
    <name type="scientific">Serinicoccus chungangensis</name>
    <dbReference type="NCBI Taxonomy" id="767452"/>
    <lineage>
        <taxon>Bacteria</taxon>
        <taxon>Bacillati</taxon>
        <taxon>Actinomycetota</taxon>
        <taxon>Actinomycetes</taxon>
        <taxon>Micrococcales</taxon>
        <taxon>Ornithinimicrobiaceae</taxon>
        <taxon>Serinicoccus</taxon>
    </lineage>
</organism>